<evidence type="ECO:0000256" key="5">
    <source>
        <dbReference type="ARBA" id="ARBA00023163"/>
    </source>
</evidence>
<dbReference type="AlphaFoldDB" id="A0A2H0V509"/>
<evidence type="ECO:0000313" key="8">
    <source>
        <dbReference type="EMBL" id="PIR94141.1"/>
    </source>
</evidence>
<dbReference type="SUPFAM" id="SSF52172">
    <property type="entry name" value="CheY-like"/>
    <property type="match status" value="1"/>
</dbReference>
<proteinExistence type="predicted"/>
<dbReference type="CDD" id="cd17574">
    <property type="entry name" value="REC_OmpR"/>
    <property type="match status" value="1"/>
</dbReference>
<evidence type="ECO:0000259" key="7">
    <source>
        <dbReference type="PROSITE" id="PS50110"/>
    </source>
</evidence>
<dbReference type="Proteomes" id="UP000229901">
    <property type="component" value="Unassembled WGS sequence"/>
</dbReference>
<evidence type="ECO:0000256" key="4">
    <source>
        <dbReference type="ARBA" id="ARBA00023125"/>
    </source>
</evidence>
<keyword evidence="2" id="KW-0902">Two-component regulatory system</keyword>
<dbReference type="Gene3D" id="3.40.50.2300">
    <property type="match status" value="1"/>
</dbReference>
<dbReference type="FunFam" id="3.40.50.2300:FF:000001">
    <property type="entry name" value="DNA-binding response regulator PhoB"/>
    <property type="match status" value="1"/>
</dbReference>
<dbReference type="Pfam" id="PF00072">
    <property type="entry name" value="Response_reg"/>
    <property type="match status" value="1"/>
</dbReference>
<evidence type="ECO:0000313" key="9">
    <source>
        <dbReference type="Proteomes" id="UP000229901"/>
    </source>
</evidence>
<keyword evidence="5" id="KW-0804">Transcription</keyword>
<feature type="modified residue" description="4-aspartylphosphate" evidence="6">
    <location>
        <position position="81"/>
    </location>
</feature>
<evidence type="ECO:0000256" key="1">
    <source>
        <dbReference type="ARBA" id="ARBA00022553"/>
    </source>
</evidence>
<sequence>MFMLDNKNKQKSSSGISPLTSKIQRIDQDAKKILIVEDERSLRDVLVLNMKREGFDVLIAKNGQEGLDMALQENPDLILLDLVMPVMDGMEMLRRLRQNKNGKKIKVIILTNLIDTGKAEEAAQNEVYDYLCKVDWSMEDLIKKVRKILGIRL</sequence>
<dbReference type="PROSITE" id="PS50110">
    <property type="entry name" value="RESPONSE_REGULATORY"/>
    <property type="match status" value="1"/>
</dbReference>
<organism evidence="8 9">
    <name type="scientific">Candidatus Falkowbacteria bacterium CG10_big_fil_rev_8_21_14_0_10_39_11</name>
    <dbReference type="NCBI Taxonomy" id="1974565"/>
    <lineage>
        <taxon>Bacteria</taxon>
        <taxon>Candidatus Falkowiibacteriota</taxon>
    </lineage>
</organism>
<dbReference type="GO" id="GO:0003677">
    <property type="term" value="F:DNA binding"/>
    <property type="evidence" value="ECO:0007669"/>
    <property type="project" value="UniProtKB-KW"/>
</dbReference>
<dbReference type="PANTHER" id="PTHR44591:SF3">
    <property type="entry name" value="RESPONSE REGULATORY DOMAIN-CONTAINING PROTEIN"/>
    <property type="match status" value="1"/>
</dbReference>
<dbReference type="InterPro" id="IPR011006">
    <property type="entry name" value="CheY-like_superfamily"/>
</dbReference>
<keyword evidence="1 6" id="KW-0597">Phosphoprotein</keyword>
<dbReference type="InterPro" id="IPR050595">
    <property type="entry name" value="Bact_response_regulator"/>
</dbReference>
<keyword evidence="4" id="KW-0238">DNA-binding</keyword>
<gene>
    <name evidence="8" type="ORF">COT97_02860</name>
</gene>
<dbReference type="GO" id="GO:0000160">
    <property type="term" value="P:phosphorelay signal transduction system"/>
    <property type="evidence" value="ECO:0007669"/>
    <property type="project" value="UniProtKB-KW"/>
</dbReference>
<dbReference type="PANTHER" id="PTHR44591">
    <property type="entry name" value="STRESS RESPONSE REGULATOR PROTEIN 1"/>
    <property type="match status" value="1"/>
</dbReference>
<feature type="domain" description="Response regulatory" evidence="7">
    <location>
        <begin position="32"/>
        <end position="149"/>
    </location>
</feature>
<reference evidence="9" key="1">
    <citation type="submission" date="2017-09" db="EMBL/GenBank/DDBJ databases">
        <title>Depth-based differentiation of microbial function through sediment-hosted aquifers and enrichment of novel symbionts in the deep terrestrial subsurface.</title>
        <authorList>
            <person name="Probst A.J."/>
            <person name="Ladd B."/>
            <person name="Jarett J.K."/>
            <person name="Geller-Mcgrath D.E."/>
            <person name="Sieber C.M.K."/>
            <person name="Emerson J.B."/>
            <person name="Anantharaman K."/>
            <person name="Thomas B.C."/>
            <person name="Malmstrom R."/>
            <person name="Stieglmeier M."/>
            <person name="Klingl A."/>
            <person name="Woyke T."/>
            <person name="Ryan C.M."/>
            <person name="Banfield J.F."/>
        </authorList>
    </citation>
    <scope>NUCLEOTIDE SEQUENCE [LARGE SCALE GENOMIC DNA]</scope>
</reference>
<dbReference type="EMBL" id="PFAP01000017">
    <property type="protein sequence ID" value="PIR94141.1"/>
    <property type="molecule type" value="Genomic_DNA"/>
</dbReference>
<evidence type="ECO:0000256" key="6">
    <source>
        <dbReference type="PROSITE-ProRule" id="PRU00169"/>
    </source>
</evidence>
<name>A0A2H0V509_9BACT</name>
<evidence type="ECO:0000256" key="2">
    <source>
        <dbReference type="ARBA" id="ARBA00023012"/>
    </source>
</evidence>
<keyword evidence="3" id="KW-0805">Transcription regulation</keyword>
<accession>A0A2H0V509</accession>
<dbReference type="SMART" id="SM00448">
    <property type="entry name" value="REC"/>
    <property type="match status" value="1"/>
</dbReference>
<evidence type="ECO:0000256" key="3">
    <source>
        <dbReference type="ARBA" id="ARBA00023015"/>
    </source>
</evidence>
<protein>
    <submittedName>
        <fullName evidence="8">Response regulator</fullName>
    </submittedName>
</protein>
<dbReference type="InterPro" id="IPR001789">
    <property type="entry name" value="Sig_transdc_resp-reg_receiver"/>
</dbReference>
<comment type="caution">
    <text evidence="8">The sequence shown here is derived from an EMBL/GenBank/DDBJ whole genome shotgun (WGS) entry which is preliminary data.</text>
</comment>